<proteinExistence type="predicted"/>
<dbReference type="Pfam" id="PF00534">
    <property type="entry name" value="Glycos_transf_1"/>
    <property type="match status" value="1"/>
</dbReference>
<dbReference type="CDD" id="cd03801">
    <property type="entry name" value="GT4_PimA-like"/>
    <property type="match status" value="1"/>
</dbReference>
<protein>
    <submittedName>
        <fullName evidence="3">Glycosyltransferase involved in cell wall bisynthesis</fullName>
    </submittedName>
</protein>
<dbReference type="EMBL" id="FQYV01000009">
    <property type="protein sequence ID" value="SHJ09419.1"/>
    <property type="molecule type" value="Genomic_DNA"/>
</dbReference>
<dbReference type="SUPFAM" id="SSF53756">
    <property type="entry name" value="UDP-Glycosyltransferase/glycogen phosphorylase"/>
    <property type="match status" value="1"/>
</dbReference>
<gene>
    <name evidence="3" type="ORF">SAMN04487908_10985</name>
</gene>
<dbReference type="GO" id="GO:0016757">
    <property type="term" value="F:glycosyltransferase activity"/>
    <property type="evidence" value="ECO:0007669"/>
    <property type="project" value="InterPro"/>
</dbReference>
<dbReference type="InterPro" id="IPR001296">
    <property type="entry name" value="Glyco_trans_1"/>
</dbReference>
<dbReference type="Proteomes" id="UP000184172">
    <property type="component" value="Unassembled WGS sequence"/>
</dbReference>
<dbReference type="RefSeq" id="WP_073217341.1">
    <property type="nucleotide sequence ID" value="NZ_FNNS01000011.1"/>
</dbReference>
<keyword evidence="4" id="KW-1185">Reference proteome</keyword>
<dbReference type="OrthoDB" id="1395864at2"/>
<dbReference type="STRING" id="797419.SAMN05216556_11129"/>
<keyword evidence="1" id="KW-0472">Membrane</keyword>
<keyword evidence="1" id="KW-0812">Transmembrane</keyword>
<feature type="domain" description="Glycosyl transferase family 1" evidence="2">
    <location>
        <begin position="195"/>
        <end position="340"/>
    </location>
</feature>
<sequence>MYKNLVVVSDTALYKVNGQVFGFGPVVKELELIQSDFEKIIWIGANRPDKMGVGTLIPVKSVNIKTILIPEMGGKSVREVVKILLLYPYLFFLILKYISTADVIHTRLPSHPAFIAVLISFLFPKKIWWNKFAGSWDPNTLPFFYKFQRSILLKAKHSKVAINGFWEDQPKHCISLENPCLYNTDLIEGKISLKKKVFESPFTFIFIGRLDNAKGVDKIIEALNNIPINTIKQVHFVGDSINKILYENQASFLGNKVNFHGFLSTEQVHELLKKADFLLLPSKSEGFPKVIAEAACYGVIPIVSDVGSITHYINDSNGFVWKISSNKPFEEVFLNAINTDAQDLKEKSNNIVEVATLFTFENYKRKLDEMVFKKGK</sequence>
<name>A0A1M6GHI9_9FLAO</name>
<dbReference type="Gene3D" id="3.40.50.2000">
    <property type="entry name" value="Glycogen Phosphorylase B"/>
    <property type="match status" value="1"/>
</dbReference>
<organism evidence="3 4">
    <name type="scientific">Aequorivita viscosa</name>
    <dbReference type="NCBI Taxonomy" id="797419"/>
    <lineage>
        <taxon>Bacteria</taxon>
        <taxon>Pseudomonadati</taxon>
        <taxon>Bacteroidota</taxon>
        <taxon>Flavobacteriia</taxon>
        <taxon>Flavobacteriales</taxon>
        <taxon>Flavobacteriaceae</taxon>
        <taxon>Aequorivita</taxon>
    </lineage>
</organism>
<evidence type="ECO:0000313" key="3">
    <source>
        <dbReference type="EMBL" id="SHJ09419.1"/>
    </source>
</evidence>
<accession>A0A1M6GHI9</accession>
<evidence type="ECO:0000313" key="4">
    <source>
        <dbReference type="Proteomes" id="UP000184172"/>
    </source>
</evidence>
<feature type="transmembrane region" description="Helical" evidence="1">
    <location>
        <begin position="80"/>
        <end position="98"/>
    </location>
</feature>
<reference evidence="4" key="1">
    <citation type="submission" date="2016-11" db="EMBL/GenBank/DDBJ databases">
        <authorList>
            <person name="Varghese N."/>
            <person name="Submissions S."/>
        </authorList>
    </citation>
    <scope>NUCLEOTIDE SEQUENCE [LARGE SCALE GENOMIC DNA]</scope>
    <source>
        <strain evidence="4">DSM 26349</strain>
    </source>
</reference>
<dbReference type="PANTHER" id="PTHR12526">
    <property type="entry name" value="GLYCOSYLTRANSFERASE"/>
    <property type="match status" value="1"/>
</dbReference>
<keyword evidence="1" id="KW-1133">Transmembrane helix</keyword>
<dbReference type="AlphaFoldDB" id="A0A1M6GHI9"/>
<evidence type="ECO:0000259" key="2">
    <source>
        <dbReference type="Pfam" id="PF00534"/>
    </source>
</evidence>
<keyword evidence="3" id="KW-0808">Transferase</keyword>
<evidence type="ECO:0000256" key="1">
    <source>
        <dbReference type="SAM" id="Phobius"/>
    </source>
</evidence>